<protein>
    <submittedName>
        <fullName evidence="1">Bacteriocin, lactococcin 972 family protein</fullName>
    </submittedName>
</protein>
<proteinExistence type="predicted"/>
<name>A0A7H0FND6_ENTFL</name>
<evidence type="ECO:0000313" key="2">
    <source>
        <dbReference type="Proteomes" id="UP000516122"/>
    </source>
</evidence>
<gene>
    <name evidence="1" type="ORF">H9Q64_13975</name>
</gene>
<accession>A0A7H0FND6</accession>
<reference evidence="1 2" key="1">
    <citation type="submission" date="2020-08" db="EMBL/GenBank/DDBJ databases">
        <title>Enterococcus faecalis SF28073 genome assembly.</title>
        <authorList>
            <person name="Duerkop B.A."/>
            <person name="Johnson C.N."/>
        </authorList>
    </citation>
    <scope>NUCLEOTIDE SEQUENCE [LARGE SCALE GENOMIC DNA]</scope>
    <source>
        <strain evidence="1 2">SF28073</strain>
    </source>
</reference>
<evidence type="ECO:0000313" key="1">
    <source>
        <dbReference type="EMBL" id="QNP37552.1"/>
    </source>
</evidence>
<organism evidence="1 2">
    <name type="scientific">Enterococcus faecalis</name>
    <name type="common">Streptococcus faecalis</name>
    <dbReference type="NCBI Taxonomy" id="1351"/>
    <lineage>
        <taxon>Bacteria</taxon>
        <taxon>Bacillati</taxon>
        <taxon>Bacillota</taxon>
        <taxon>Bacilli</taxon>
        <taxon>Lactobacillales</taxon>
        <taxon>Enterococcaceae</taxon>
        <taxon>Enterococcus</taxon>
    </lineage>
</organism>
<dbReference type="AlphaFoldDB" id="A0A7H0FND6"/>
<dbReference type="EMBL" id="CP060804">
    <property type="protein sequence ID" value="QNP37552.1"/>
    <property type="molecule type" value="Genomic_DNA"/>
</dbReference>
<sequence>MEEEKMKKVLFVGLVCVGFFSSVVFGGKSVEAAVAYPHPHYKDTWEYGVTKSNYAYSYYYLEAPVRLGSYASVTDAYGNVKSRARSNYGWARAGAQKQWYWLVANSYYDWYNF</sequence>
<dbReference type="Proteomes" id="UP000516122">
    <property type="component" value="Chromosome"/>
</dbReference>